<evidence type="ECO:0000313" key="1">
    <source>
        <dbReference type="EMBL" id="KAF2225425.1"/>
    </source>
</evidence>
<gene>
    <name evidence="1" type="ORF">BDZ85DRAFT_257482</name>
</gene>
<sequence length="403" mass="45172">MSLPVSVGEILELIRLAKKGYDAIKDTNDKIKQAVQQVLDQQYLVQDIQRILDADTQLQRSSQDGQRTLLMREKVDQVHRSMQLVNKLIDEYKSHRGSSGSVSVFYKSRFNMSGKMTKLETACALVATNVGALHAWLSNLTTSYTQEIHSVAHRLGTGMQDVQSSMQDILRAVNGSRQVDAALIDSQSASIIFIDKDNTGRSKVAEAYAMLVNHWTSANPDRWPVKRVSSAGLNVRWHNECTDYYDKVEMKLKDDGQERPSSAAIDALFDDGEFAHEAFNSTLKEAVLKTRSRGLPSAIFQDYKYVITFTRSLKKALVQLKEEIGKSNPEHEPRDMGQIISLGSFGQQTKTDILHPTTKGKDPAADLANWRARISLIQAAYKNLLEQEMGWRPPVAQPMSTTL</sequence>
<organism evidence="1 2">
    <name type="scientific">Elsinoe ampelina</name>
    <dbReference type="NCBI Taxonomy" id="302913"/>
    <lineage>
        <taxon>Eukaryota</taxon>
        <taxon>Fungi</taxon>
        <taxon>Dikarya</taxon>
        <taxon>Ascomycota</taxon>
        <taxon>Pezizomycotina</taxon>
        <taxon>Dothideomycetes</taxon>
        <taxon>Dothideomycetidae</taxon>
        <taxon>Myriangiales</taxon>
        <taxon>Elsinoaceae</taxon>
        <taxon>Elsinoe</taxon>
    </lineage>
</organism>
<dbReference type="OrthoDB" id="3902577at2759"/>
<accession>A0A6A6GI67</accession>
<protein>
    <submittedName>
        <fullName evidence="1">Uncharacterized protein</fullName>
    </submittedName>
</protein>
<dbReference type="EMBL" id="ML992503">
    <property type="protein sequence ID" value="KAF2225425.1"/>
    <property type="molecule type" value="Genomic_DNA"/>
</dbReference>
<name>A0A6A6GI67_9PEZI</name>
<dbReference type="AlphaFoldDB" id="A0A6A6GI67"/>
<proteinExistence type="predicted"/>
<evidence type="ECO:0000313" key="2">
    <source>
        <dbReference type="Proteomes" id="UP000799538"/>
    </source>
</evidence>
<reference evidence="2" key="1">
    <citation type="journal article" date="2020" name="Stud. Mycol.">
        <title>101 Dothideomycetes genomes: A test case for predicting lifestyles and emergence of pathogens.</title>
        <authorList>
            <person name="Haridas S."/>
            <person name="Albert R."/>
            <person name="Binder M."/>
            <person name="Bloem J."/>
            <person name="LaButti K."/>
            <person name="Salamov A."/>
            <person name="Andreopoulos B."/>
            <person name="Baker S."/>
            <person name="Barry K."/>
            <person name="Bills G."/>
            <person name="Bluhm B."/>
            <person name="Cannon C."/>
            <person name="Castanera R."/>
            <person name="Culley D."/>
            <person name="Daum C."/>
            <person name="Ezra D."/>
            <person name="Gonzalez J."/>
            <person name="Henrissat B."/>
            <person name="Kuo A."/>
            <person name="Liang C."/>
            <person name="Lipzen A."/>
            <person name="Lutzoni F."/>
            <person name="Magnuson J."/>
            <person name="Mondo S."/>
            <person name="Nolan M."/>
            <person name="Ohm R."/>
            <person name="Pangilinan J."/>
            <person name="Park H.-J."/>
            <person name="Ramirez L."/>
            <person name="Alfaro M."/>
            <person name="Sun H."/>
            <person name="Tritt A."/>
            <person name="Yoshinaga Y."/>
            <person name="Zwiers L.-H."/>
            <person name="Turgeon B."/>
            <person name="Goodwin S."/>
            <person name="Spatafora J."/>
            <person name="Crous P."/>
            <person name="Grigoriev I."/>
        </authorList>
    </citation>
    <scope>NUCLEOTIDE SEQUENCE [LARGE SCALE GENOMIC DNA]</scope>
    <source>
        <strain evidence="2">CECT 20119</strain>
    </source>
</reference>
<keyword evidence="2" id="KW-1185">Reference proteome</keyword>
<dbReference type="Proteomes" id="UP000799538">
    <property type="component" value="Unassembled WGS sequence"/>
</dbReference>
<dbReference type="Gene3D" id="3.40.50.2300">
    <property type="match status" value="1"/>
</dbReference>